<dbReference type="PANTHER" id="PTHR41771:SF1">
    <property type="entry name" value="MEMBRANE PROTEIN"/>
    <property type="match status" value="1"/>
</dbReference>
<dbReference type="PANTHER" id="PTHR41771">
    <property type="entry name" value="MEMBRANE PROTEIN-RELATED"/>
    <property type="match status" value="1"/>
</dbReference>
<dbReference type="RefSeq" id="WP_094208971.1">
    <property type="nucleotide sequence ID" value="NZ_NDYE01000016.1"/>
</dbReference>
<evidence type="ECO:0000256" key="1">
    <source>
        <dbReference type="SAM" id="Phobius"/>
    </source>
</evidence>
<feature type="transmembrane region" description="Helical" evidence="1">
    <location>
        <begin position="347"/>
        <end position="369"/>
    </location>
</feature>
<evidence type="ECO:0000313" key="3">
    <source>
        <dbReference type="Proteomes" id="UP000215546"/>
    </source>
</evidence>
<accession>A0A233VGV2</accession>
<organism evidence="2 3">
    <name type="scientific">Finegoldia magna</name>
    <name type="common">Peptostreptococcus magnus</name>
    <dbReference type="NCBI Taxonomy" id="1260"/>
    <lineage>
        <taxon>Bacteria</taxon>
        <taxon>Bacillati</taxon>
        <taxon>Bacillota</taxon>
        <taxon>Tissierellia</taxon>
        <taxon>Tissierellales</taxon>
        <taxon>Peptoniphilaceae</taxon>
        <taxon>Finegoldia</taxon>
    </lineage>
</organism>
<feature type="transmembrane region" description="Helical" evidence="1">
    <location>
        <begin position="172"/>
        <end position="191"/>
    </location>
</feature>
<sequence length="379" mass="42109">MKKICNIFLGLILAAIFIINLKWGNNDHLVSYDGIELDYVKATVVDIVDETLDYPYNSKPVGIQNIKAKIRKTGEIVDVENKLEASHSVLVKKNDKVILAKSRNPHHNSETFYRMYNYDRSFSTILWMGIFIIFIALVAGSRGIKSTIALVISIYIILFFDISLIMNGFNNIVITILTVILCTIYSTLILYGYSKMSLINMISVSVSFVFVSILIKLMSIGLNISGYNLENVGELILVIGKVWKLNIENLLFSTVAISALGASMDVSVSIASALREIQSLNKDVSSKKLFKSGMSIGRDIIGTMVNTLVFAFIGSSLVSIMIFILHGTNTFNRVVSSDFFAVEITKALIGISVVIIMVPVTSFIASEIYNENSFYKHIK</sequence>
<name>A0A233VGV2_FINMA</name>
<dbReference type="AlphaFoldDB" id="A0A233VGV2"/>
<feature type="transmembrane region" description="Helical" evidence="1">
    <location>
        <begin position="198"/>
        <end position="222"/>
    </location>
</feature>
<protein>
    <recommendedName>
        <fullName evidence="4">YibE/F family protein</fullName>
    </recommendedName>
</protein>
<dbReference type="Proteomes" id="UP000215546">
    <property type="component" value="Unassembled WGS sequence"/>
</dbReference>
<evidence type="ECO:0000313" key="2">
    <source>
        <dbReference type="EMBL" id="OXZ31610.1"/>
    </source>
</evidence>
<feature type="transmembrane region" description="Helical" evidence="1">
    <location>
        <begin position="250"/>
        <end position="274"/>
    </location>
</feature>
<comment type="caution">
    <text evidence="2">The sequence shown here is derived from an EMBL/GenBank/DDBJ whole genome shotgun (WGS) entry which is preliminary data.</text>
</comment>
<keyword evidence="1" id="KW-0472">Membrane</keyword>
<gene>
    <name evidence="2" type="ORF">B9N55_08230</name>
</gene>
<feature type="transmembrane region" description="Helical" evidence="1">
    <location>
        <begin position="300"/>
        <end position="327"/>
    </location>
</feature>
<feature type="transmembrane region" description="Helical" evidence="1">
    <location>
        <begin position="7"/>
        <end position="23"/>
    </location>
</feature>
<evidence type="ECO:0008006" key="4">
    <source>
        <dbReference type="Google" id="ProtNLM"/>
    </source>
</evidence>
<reference evidence="3" key="1">
    <citation type="submission" date="2017-04" db="EMBL/GenBank/DDBJ databases">
        <title>Finegoldia magna isolated from orthopedic joint implant-associated infections.</title>
        <authorList>
            <person name="Bjorklund S."/>
            <person name="Bruggemann H."/>
            <person name="Jensen A."/>
            <person name="Hellmark B."/>
            <person name="Soderquist B."/>
        </authorList>
    </citation>
    <scope>NUCLEOTIDE SEQUENCE [LARGE SCALE GENOMIC DNA]</scope>
    <source>
        <strain evidence="3">12T273</strain>
    </source>
</reference>
<keyword evidence="1" id="KW-1133">Transmembrane helix</keyword>
<dbReference type="Pfam" id="PF07907">
    <property type="entry name" value="YibE_F"/>
    <property type="match status" value="1"/>
</dbReference>
<proteinExistence type="predicted"/>
<dbReference type="EMBL" id="NDYE01000016">
    <property type="protein sequence ID" value="OXZ31610.1"/>
    <property type="molecule type" value="Genomic_DNA"/>
</dbReference>
<keyword evidence="1" id="KW-0812">Transmembrane</keyword>
<dbReference type="InterPro" id="IPR012507">
    <property type="entry name" value="YibE_F"/>
</dbReference>
<feature type="transmembrane region" description="Helical" evidence="1">
    <location>
        <begin position="147"/>
        <end position="166"/>
    </location>
</feature>
<feature type="transmembrane region" description="Helical" evidence="1">
    <location>
        <begin position="122"/>
        <end position="140"/>
    </location>
</feature>